<dbReference type="AlphaFoldDB" id="E6QN76"/>
<sequence>MSGSNLKPPNPSPSAHFELHGPILARNTLRRDRVNRQLDADDGAEFLDGGGAAFEGGVFVGGELDLDDLFETGGTELAGNADVEAFDAVFALEVDGAGKDFLLVLEDGLDHLDGGCGGRVVGAAGFETLDDLGTAITSALDERGKTVLGDQLGDGNASDGGVAGKRHHGVPVSSEDKGGDVFDADLEFFGDEGAEAGRVEYAGHADDALAVEAGLFEGSLGHSVEGVGDDDEDGLGRLGDDFRDHVGHDLVVGVEQVVAAHSGLAGQASGDNNDVGVGGLGIVVGAGDVYVAFFDGHGFEQVESLALWDAFGDVDENDVGEFLGGDPVRGGGANVACAYDADFFTHDSPFHCRSWNLWSI</sequence>
<comment type="caution">
    <text evidence="2">The sequence shown here is derived from an EMBL/GenBank/DDBJ whole genome shotgun (WGS) entry which is preliminary data.</text>
</comment>
<accession>E6QN76</accession>
<feature type="region of interest" description="Disordered" evidence="1">
    <location>
        <begin position="154"/>
        <end position="176"/>
    </location>
</feature>
<dbReference type="EMBL" id="CABQ01000253">
    <property type="protein sequence ID" value="CBI08697.1"/>
    <property type="molecule type" value="Genomic_DNA"/>
</dbReference>
<gene>
    <name evidence="2" type="ORF">CARN6_2190</name>
</gene>
<evidence type="ECO:0000313" key="2">
    <source>
        <dbReference type="EMBL" id="CBI08697.1"/>
    </source>
</evidence>
<evidence type="ECO:0000256" key="1">
    <source>
        <dbReference type="SAM" id="MobiDB-lite"/>
    </source>
</evidence>
<reference evidence="2" key="1">
    <citation type="submission" date="2009-10" db="EMBL/GenBank/DDBJ databases">
        <title>Diversity of trophic interactions inside an arsenic-rich microbial ecosystem.</title>
        <authorList>
            <person name="Bertin P.N."/>
            <person name="Heinrich-Salmeron A."/>
            <person name="Pelletier E."/>
            <person name="Goulhen-Chollet F."/>
            <person name="Arsene-Ploetze F."/>
            <person name="Gallien S."/>
            <person name="Calteau A."/>
            <person name="Vallenet D."/>
            <person name="Casiot C."/>
            <person name="Chane-Woon-Ming B."/>
            <person name="Giloteaux L."/>
            <person name="Barakat M."/>
            <person name="Bonnefoy V."/>
            <person name="Bruneel O."/>
            <person name="Chandler M."/>
            <person name="Cleiss J."/>
            <person name="Duran R."/>
            <person name="Elbaz-Poulichet F."/>
            <person name="Fonknechten N."/>
            <person name="Lauga B."/>
            <person name="Mornico D."/>
            <person name="Ortet P."/>
            <person name="Schaeffer C."/>
            <person name="Siguier P."/>
            <person name="Alexander Thil Smith A."/>
            <person name="Van Dorsselaer A."/>
            <person name="Weissenbach J."/>
            <person name="Medigue C."/>
            <person name="Le Paslier D."/>
        </authorList>
    </citation>
    <scope>NUCLEOTIDE SEQUENCE</scope>
</reference>
<name>E6QN76_9ZZZZ</name>
<proteinExistence type="predicted"/>
<organism evidence="2">
    <name type="scientific">mine drainage metagenome</name>
    <dbReference type="NCBI Taxonomy" id="410659"/>
    <lineage>
        <taxon>unclassified sequences</taxon>
        <taxon>metagenomes</taxon>
        <taxon>ecological metagenomes</taxon>
    </lineage>
</organism>
<protein>
    <submittedName>
        <fullName evidence="2">Uncharacterized protein</fullName>
    </submittedName>
</protein>